<dbReference type="SUPFAM" id="SSF140612">
    <property type="entry name" value="EB1 dimerisation domain-like"/>
    <property type="match status" value="1"/>
</dbReference>
<protein>
    <recommendedName>
        <fullName evidence="6">EB1 C-terminal domain-containing protein</fullName>
    </recommendedName>
</protein>
<dbReference type="Proteomes" id="UP000272942">
    <property type="component" value="Unassembled WGS sequence"/>
</dbReference>
<dbReference type="AlphaFoldDB" id="A0A3P8KVC2"/>
<dbReference type="InterPro" id="IPR004953">
    <property type="entry name" value="EB1_C"/>
</dbReference>
<dbReference type="InterPro" id="IPR027328">
    <property type="entry name" value="MAPRE"/>
</dbReference>
<evidence type="ECO:0000313" key="7">
    <source>
        <dbReference type="EMBL" id="VDP86173.1"/>
    </source>
</evidence>
<evidence type="ECO:0000256" key="1">
    <source>
        <dbReference type="ARBA" id="ARBA00004245"/>
    </source>
</evidence>
<dbReference type="PANTHER" id="PTHR10623">
    <property type="entry name" value="MICROTUBULE-ASSOCIATED PROTEIN RP/EB FAMILY MEMBER"/>
    <property type="match status" value="1"/>
</dbReference>
<sequence length="44" mass="5313">MLRERDFYFNKLRDIEILCQENPNSLMVKDVLDILYATDVSLFM</sequence>
<gene>
    <name evidence="7" type="ORF">ECPE_LOCUS9913</name>
</gene>
<evidence type="ECO:0000259" key="6">
    <source>
        <dbReference type="PROSITE" id="PS51230"/>
    </source>
</evidence>
<keyword evidence="2" id="KW-0963">Cytoplasm</keyword>
<dbReference type="GO" id="GO:0005874">
    <property type="term" value="C:microtubule"/>
    <property type="evidence" value="ECO:0007669"/>
    <property type="project" value="UniProtKB-KW"/>
</dbReference>
<dbReference type="OrthoDB" id="2119228at2759"/>
<dbReference type="Gene3D" id="1.20.5.1430">
    <property type="match status" value="1"/>
</dbReference>
<dbReference type="Pfam" id="PF03271">
    <property type="entry name" value="EB1"/>
    <property type="match status" value="1"/>
</dbReference>
<keyword evidence="4" id="KW-0206">Cytoskeleton</keyword>
<evidence type="ECO:0000256" key="3">
    <source>
        <dbReference type="ARBA" id="ARBA00022701"/>
    </source>
</evidence>
<evidence type="ECO:0000256" key="2">
    <source>
        <dbReference type="ARBA" id="ARBA00022490"/>
    </source>
</evidence>
<dbReference type="InterPro" id="IPR036133">
    <property type="entry name" value="EB1_C_sf"/>
</dbReference>
<dbReference type="GO" id="GO:0008017">
    <property type="term" value="F:microtubule binding"/>
    <property type="evidence" value="ECO:0007669"/>
    <property type="project" value="InterPro"/>
</dbReference>
<evidence type="ECO:0000256" key="5">
    <source>
        <dbReference type="PROSITE-ProRule" id="PRU00576"/>
    </source>
</evidence>
<proteinExistence type="predicted"/>
<dbReference type="EMBL" id="UZAN01048176">
    <property type="protein sequence ID" value="VDP86173.1"/>
    <property type="molecule type" value="Genomic_DNA"/>
</dbReference>
<evidence type="ECO:0000313" key="8">
    <source>
        <dbReference type="Proteomes" id="UP000272942"/>
    </source>
</evidence>
<organism evidence="7 8">
    <name type="scientific">Echinostoma caproni</name>
    <dbReference type="NCBI Taxonomy" id="27848"/>
    <lineage>
        <taxon>Eukaryota</taxon>
        <taxon>Metazoa</taxon>
        <taxon>Spiralia</taxon>
        <taxon>Lophotrochozoa</taxon>
        <taxon>Platyhelminthes</taxon>
        <taxon>Trematoda</taxon>
        <taxon>Digenea</taxon>
        <taxon>Plagiorchiida</taxon>
        <taxon>Echinostomata</taxon>
        <taxon>Echinostomatoidea</taxon>
        <taxon>Echinostomatidae</taxon>
        <taxon>Echinostoma</taxon>
    </lineage>
</organism>
<accession>A0A3P8KVC2</accession>
<evidence type="ECO:0000256" key="4">
    <source>
        <dbReference type="ARBA" id="ARBA00023212"/>
    </source>
</evidence>
<comment type="subcellular location">
    <subcellularLocation>
        <location evidence="1">Cytoplasm</location>
        <location evidence="1">Cytoskeleton</location>
    </subcellularLocation>
</comment>
<dbReference type="PROSITE" id="PS51230">
    <property type="entry name" value="EB1_C"/>
    <property type="match status" value="1"/>
</dbReference>
<feature type="domain" description="EB1 C-terminal" evidence="6">
    <location>
        <begin position="1"/>
        <end position="44"/>
    </location>
</feature>
<keyword evidence="3 5" id="KW-0493">Microtubule</keyword>
<name>A0A3P8KVC2_9TREM</name>
<reference evidence="7 8" key="1">
    <citation type="submission" date="2018-11" db="EMBL/GenBank/DDBJ databases">
        <authorList>
            <consortium name="Pathogen Informatics"/>
        </authorList>
    </citation>
    <scope>NUCLEOTIDE SEQUENCE [LARGE SCALE GENOMIC DNA]</scope>
    <source>
        <strain evidence="7 8">Egypt</strain>
    </source>
</reference>
<keyword evidence="8" id="KW-1185">Reference proteome</keyword>